<protein>
    <submittedName>
        <fullName evidence="1">Uncharacterized protein</fullName>
    </submittedName>
</protein>
<dbReference type="EMBL" id="BK015115">
    <property type="protein sequence ID" value="DAD91528.1"/>
    <property type="molecule type" value="Genomic_DNA"/>
</dbReference>
<reference evidence="1" key="1">
    <citation type="journal article" date="2021" name="Proc. Natl. Acad. Sci. U.S.A.">
        <title>A Catalog of Tens of Thousands of Viruses from Human Metagenomes Reveals Hidden Associations with Chronic Diseases.</title>
        <authorList>
            <person name="Tisza M.J."/>
            <person name="Buck C.B."/>
        </authorList>
    </citation>
    <scope>NUCLEOTIDE SEQUENCE</scope>
    <source>
        <strain evidence="1">Ctx322</strain>
    </source>
</reference>
<accession>A0A8S5NB92</accession>
<name>A0A8S5NB92_9CAUD</name>
<sequence length="141" mass="16825">MIIQISQLETQRFRNYQELLQYVLEIARESLDDLLEENSFTKYQELLQCYQSSPRELRGRVKEVQLRIGKAIYLIKNSCSDSQLRLCLRGFSPRWIQIFANILFIIEPEVINLNASVVRYTWEFLFKTMPTEFNPLNINIQ</sequence>
<proteinExistence type="predicted"/>
<evidence type="ECO:0000313" key="1">
    <source>
        <dbReference type="EMBL" id="DAD91528.1"/>
    </source>
</evidence>
<organism evidence="1">
    <name type="scientific">Myoviridae sp. ctx322</name>
    <dbReference type="NCBI Taxonomy" id="2826711"/>
    <lineage>
        <taxon>Viruses</taxon>
        <taxon>Duplodnaviria</taxon>
        <taxon>Heunggongvirae</taxon>
        <taxon>Uroviricota</taxon>
        <taxon>Caudoviricetes</taxon>
    </lineage>
</organism>